<feature type="region of interest" description="Disordered" evidence="1">
    <location>
        <begin position="383"/>
        <end position="402"/>
    </location>
</feature>
<feature type="region of interest" description="Disordered" evidence="1">
    <location>
        <begin position="421"/>
        <end position="440"/>
    </location>
</feature>
<reference evidence="2" key="2">
    <citation type="journal article" date="2020" name="Nat. Commun.">
        <title>Large-scale genome sequencing of mycorrhizal fungi provides insights into the early evolution of symbiotic traits.</title>
        <authorList>
            <person name="Miyauchi S."/>
            <person name="Kiss E."/>
            <person name="Kuo A."/>
            <person name="Drula E."/>
            <person name="Kohler A."/>
            <person name="Sanchez-Garcia M."/>
            <person name="Morin E."/>
            <person name="Andreopoulos B."/>
            <person name="Barry K.W."/>
            <person name="Bonito G."/>
            <person name="Buee M."/>
            <person name="Carver A."/>
            <person name="Chen C."/>
            <person name="Cichocki N."/>
            <person name="Clum A."/>
            <person name="Culley D."/>
            <person name="Crous P.W."/>
            <person name="Fauchery L."/>
            <person name="Girlanda M."/>
            <person name="Hayes R.D."/>
            <person name="Keri Z."/>
            <person name="LaButti K."/>
            <person name="Lipzen A."/>
            <person name="Lombard V."/>
            <person name="Magnuson J."/>
            <person name="Maillard F."/>
            <person name="Murat C."/>
            <person name="Nolan M."/>
            <person name="Ohm R.A."/>
            <person name="Pangilinan J."/>
            <person name="Pereira M.F."/>
            <person name="Perotto S."/>
            <person name="Peter M."/>
            <person name="Pfister S."/>
            <person name="Riley R."/>
            <person name="Sitrit Y."/>
            <person name="Stielow J.B."/>
            <person name="Szollosi G."/>
            <person name="Zifcakova L."/>
            <person name="Stursova M."/>
            <person name="Spatafora J.W."/>
            <person name="Tedersoo L."/>
            <person name="Vaario L.M."/>
            <person name="Yamada A."/>
            <person name="Yan M."/>
            <person name="Wang P."/>
            <person name="Xu J."/>
            <person name="Bruns T."/>
            <person name="Baldrian P."/>
            <person name="Vilgalys R."/>
            <person name="Dunand C."/>
            <person name="Henrissat B."/>
            <person name="Grigoriev I.V."/>
            <person name="Hibbett D."/>
            <person name="Nagy L.G."/>
            <person name="Martin F.M."/>
        </authorList>
    </citation>
    <scope>NUCLEOTIDE SEQUENCE</scope>
    <source>
        <strain evidence="2">BED1</strain>
    </source>
</reference>
<feature type="compositionally biased region" description="Basic and acidic residues" evidence="1">
    <location>
        <begin position="247"/>
        <end position="257"/>
    </location>
</feature>
<sequence length="536" mass="57648">MVPTRATGLSIRQSLANVEEEVDVCGVASTTSGAERNLTTQHFGAGTQGRSNSVITELRPSLIAKSSLESSTRSPYRSEGDKLARIQPRSNPSVPVPLIIVSPTVNRRELPEFSRDQITPLKVSVDARRGRFSSNAPPSGERESSSSVTDATSSMLGVAALVAAVASSCADDSSVVSPLLIADTHEDKRATARSSGNARLSSTTVVQDKLKDQDRCLSDTTRKLEPTLIATARLGSQTRVERAELGEHVSEETRLDVSVEDSSALEKKGRGVRPTTPTGPELPGRKPHAAPYVVERDDTGERRRGHVSAQGAFVQEMEKTVIQSSHNDLVQIQPSETNVVLSDASVSKSASPEISHWEKGASGPYDDMQVTDVVVTRASFYSQADTEAKTTDPSSMDDHSTHGAREAYLPVRKPVPPVLSKLSQAGKDTKSSVEASSKGTVASPAYAAAPVHLRDAGYRPGRREHEPFRQADAVDVNSGWGEAMRTTAPSARHEYQVPLSEYLGIEDDVDGTPVTSRSRTENRLKQSLCVIFRLSC</sequence>
<evidence type="ECO:0000256" key="1">
    <source>
        <dbReference type="SAM" id="MobiDB-lite"/>
    </source>
</evidence>
<gene>
    <name evidence="2" type="ORF">L210DRAFT_358580</name>
</gene>
<comment type="caution">
    <text evidence="2">The sequence shown here is derived from an EMBL/GenBank/DDBJ whole genome shotgun (WGS) entry which is preliminary data.</text>
</comment>
<feature type="region of interest" description="Disordered" evidence="1">
    <location>
        <begin position="66"/>
        <end position="89"/>
    </location>
</feature>
<feature type="compositionally biased region" description="Basic and acidic residues" evidence="1">
    <location>
        <begin position="386"/>
        <end position="402"/>
    </location>
</feature>
<evidence type="ECO:0000313" key="3">
    <source>
        <dbReference type="Proteomes" id="UP001194468"/>
    </source>
</evidence>
<keyword evidence="3" id="KW-1185">Reference proteome</keyword>
<feature type="region of interest" description="Disordered" evidence="1">
    <location>
        <begin position="129"/>
        <end position="149"/>
    </location>
</feature>
<dbReference type="EMBL" id="WHUW01000025">
    <property type="protein sequence ID" value="KAF8435352.1"/>
    <property type="molecule type" value="Genomic_DNA"/>
</dbReference>
<accession>A0AAD4GCH8</accession>
<feature type="region of interest" description="Disordered" evidence="1">
    <location>
        <begin position="247"/>
        <end position="288"/>
    </location>
</feature>
<dbReference type="Proteomes" id="UP001194468">
    <property type="component" value="Unassembled WGS sequence"/>
</dbReference>
<protein>
    <submittedName>
        <fullName evidence="2">Uncharacterized protein</fullName>
    </submittedName>
</protein>
<name>A0AAD4GCH8_BOLED</name>
<organism evidence="2 3">
    <name type="scientific">Boletus edulis BED1</name>
    <dbReference type="NCBI Taxonomy" id="1328754"/>
    <lineage>
        <taxon>Eukaryota</taxon>
        <taxon>Fungi</taxon>
        <taxon>Dikarya</taxon>
        <taxon>Basidiomycota</taxon>
        <taxon>Agaricomycotina</taxon>
        <taxon>Agaricomycetes</taxon>
        <taxon>Agaricomycetidae</taxon>
        <taxon>Boletales</taxon>
        <taxon>Boletineae</taxon>
        <taxon>Boletaceae</taxon>
        <taxon>Boletoideae</taxon>
        <taxon>Boletus</taxon>
    </lineage>
</organism>
<proteinExistence type="predicted"/>
<dbReference type="AlphaFoldDB" id="A0AAD4GCH8"/>
<evidence type="ECO:0000313" key="2">
    <source>
        <dbReference type="EMBL" id="KAF8435352.1"/>
    </source>
</evidence>
<reference evidence="2" key="1">
    <citation type="submission" date="2019-10" db="EMBL/GenBank/DDBJ databases">
        <authorList>
            <consortium name="DOE Joint Genome Institute"/>
            <person name="Kuo A."/>
            <person name="Miyauchi S."/>
            <person name="Kiss E."/>
            <person name="Drula E."/>
            <person name="Kohler A."/>
            <person name="Sanchez-Garcia M."/>
            <person name="Andreopoulos B."/>
            <person name="Barry K.W."/>
            <person name="Bonito G."/>
            <person name="Buee M."/>
            <person name="Carver A."/>
            <person name="Chen C."/>
            <person name="Cichocki N."/>
            <person name="Clum A."/>
            <person name="Culley D."/>
            <person name="Crous P.W."/>
            <person name="Fauchery L."/>
            <person name="Girlanda M."/>
            <person name="Hayes R."/>
            <person name="Keri Z."/>
            <person name="LaButti K."/>
            <person name="Lipzen A."/>
            <person name="Lombard V."/>
            <person name="Magnuson J."/>
            <person name="Maillard F."/>
            <person name="Morin E."/>
            <person name="Murat C."/>
            <person name="Nolan M."/>
            <person name="Ohm R."/>
            <person name="Pangilinan J."/>
            <person name="Pereira M."/>
            <person name="Perotto S."/>
            <person name="Peter M."/>
            <person name="Riley R."/>
            <person name="Sitrit Y."/>
            <person name="Stielow B."/>
            <person name="Szollosi G."/>
            <person name="Zifcakova L."/>
            <person name="Stursova M."/>
            <person name="Spatafora J.W."/>
            <person name="Tedersoo L."/>
            <person name="Vaario L.-M."/>
            <person name="Yamada A."/>
            <person name="Yan M."/>
            <person name="Wang P."/>
            <person name="Xu J."/>
            <person name="Bruns T."/>
            <person name="Baldrian P."/>
            <person name="Vilgalys R."/>
            <person name="Henrissat B."/>
            <person name="Grigoriev I.V."/>
            <person name="Hibbett D."/>
            <person name="Nagy L.G."/>
            <person name="Martin F.M."/>
        </authorList>
    </citation>
    <scope>NUCLEOTIDE SEQUENCE</scope>
    <source>
        <strain evidence="2">BED1</strain>
    </source>
</reference>